<dbReference type="EMBL" id="JARKIB010000358">
    <property type="protein sequence ID" value="KAJ7712754.1"/>
    <property type="molecule type" value="Genomic_DNA"/>
</dbReference>
<reference evidence="1" key="1">
    <citation type="submission" date="2023-03" db="EMBL/GenBank/DDBJ databases">
        <title>Massive genome expansion in bonnet fungi (Mycena s.s.) driven by repeated elements and novel gene families across ecological guilds.</title>
        <authorList>
            <consortium name="Lawrence Berkeley National Laboratory"/>
            <person name="Harder C.B."/>
            <person name="Miyauchi S."/>
            <person name="Viragh M."/>
            <person name="Kuo A."/>
            <person name="Thoen E."/>
            <person name="Andreopoulos B."/>
            <person name="Lu D."/>
            <person name="Skrede I."/>
            <person name="Drula E."/>
            <person name="Henrissat B."/>
            <person name="Morin E."/>
            <person name="Kohler A."/>
            <person name="Barry K."/>
            <person name="LaButti K."/>
            <person name="Morin E."/>
            <person name="Salamov A."/>
            <person name="Lipzen A."/>
            <person name="Mereny Z."/>
            <person name="Hegedus B."/>
            <person name="Baldrian P."/>
            <person name="Stursova M."/>
            <person name="Weitz H."/>
            <person name="Taylor A."/>
            <person name="Grigoriev I.V."/>
            <person name="Nagy L.G."/>
            <person name="Martin F."/>
            <person name="Kauserud H."/>
        </authorList>
    </citation>
    <scope>NUCLEOTIDE SEQUENCE</scope>
    <source>
        <strain evidence="1">CBHHK182m</strain>
    </source>
</reference>
<sequence>MIQLVRDRAYKFRQDRARQVAHRVDITEDDTDTMEIHCQPLRRPPFILALYPASRAAFLKRTADLNLGRAKLHRCALLRALTIFDSVTLSKASTRYEEDTARVQPQTIRPRADTTAQTVAASMNIGASFPSFQLKSLREFPEDLDVKPAWNVHRCASLRISASSVETFTANVFADAAFISAFHPVGISEGDEAAGARANDARFDGAAGSTSVEIASLQVHYADLTPDFLLQKPALSRTKKHKFATIGLDSTIRSTPIPRKTALPKNVLQHAADRTKSCVLLGAQRMKIATAGSRRSWEPLHASDIRAREEGESARSENGQAAQEDVEMVRWLNPFFVIDRLSQVVRDADVRISLSFLLGPHIPFLRAKLAIGRDRVPSPATSEDRGSSTRGVRAVRCGFSRVMEDDAPDLTEAIRRRLGAIVYDEDRPPEVARLFRCSAASSIAAFDDLHHLILLFGSAERPSTGSCDVHLKSVFFASPLAMIPMSSSTGLFYHSPLSPPTHIVSHTLNAPTLSNLPPLSFDTLSTQATVKTGRPVVPAQQFLAIGYQEGKHRRCEVPMTHHLASRYGESGAVDYGTLRFVWLL</sequence>
<evidence type="ECO:0000313" key="1">
    <source>
        <dbReference type="EMBL" id="KAJ7712754.1"/>
    </source>
</evidence>
<organism evidence="1 2">
    <name type="scientific">Mycena metata</name>
    <dbReference type="NCBI Taxonomy" id="1033252"/>
    <lineage>
        <taxon>Eukaryota</taxon>
        <taxon>Fungi</taxon>
        <taxon>Dikarya</taxon>
        <taxon>Basidiomycota</taxon>
        <taxon>Agaricomycotina</taxon>
        <taxon>Agaricomycetes</taxon>
        <taxon>Agaricomycetidae</taxon>
        <taxon>Agaricales</taxon>
        <taxon>Marasmiineae</taxon>
        <taxon>Mycenaceae</taxon>
        <taxon>Mycena</taxon>
    </lineage>
</organism>
<gene>
    <name evidence="1" type="ORF">B0H16DRAFT_1811894</name>
</gene>
<name>A0AAD7H5A2_9AGAR</name>
<dbReference type="AlphaFoldDB" id="A0AAD7H5A2"/>
<accession>A0AAD7H5A2</accession>
<evidence type="ECO:0000313" key="2">
    <source>
        <dbReference type="Proteomes" id="UP001215598"/>
    </source>
</evidence>
<proteinExistence type="predicted"/>
<dbReference type="Proteomes" id="UP001215598">
    <property type="component" value="Unassembled WGS sequence"/>
</dbReference>
<keyword evidence="2" id="KW-1185">Reference proteome</keyword>
<protein>
    <submittedName>
        <fullName evidence="1">Uncharacterized protein</fullName>
    </submittedName>
</protein>
<comment type="caution">
    <text evidence="1">The sequence shown here is derived from an EMBL/GenBank/DDBJ whole genome shotgun (WGS) entry which is preliminary data.</text>
</comment>